<dbReference type="AlphaFoldDB" id="A0A4R6Z0E5"/>
<organism evidence="2 3">
    <name type="scientific">Tahibacter aquaticus</name>
    <dbReference type="NCBI Taxonomy" id="520092"/>
    <lineage>
        <taxon>Bacteria</taxon>
        <taxon>Pseudomonadati</taxon>
        <taxon>Pseudomonadota</taxon>
        <taxon>Gammaproteobacteria</taxon>
        <taxon>Lysobacterales</taxon>
        <taxon>Rhodanobacteraceae</taxon>
        <taxon>Tahibacter</taxon>
    </lineage>
</organism>
<evidence type="ECO:0000313" key="3">
    <source>
        <dbReference type="Proteomes" id="UP000295293"/>
    </source>
</evidence>
<feature type="chain" id="PRO_5020615761" description="Sel1 repeat-containing protein" evidence="1">
    <location>
        <begin position="23"/>
        <end position="225"/>
    </location>
</feature>
<dbReference type="Proteomes" id="UP000295293">
    <property type="component" value="Unassembled WGS sequence"/>
</dbReference>
<feature type="signal peptide" evidence="1">
    <location>
        <begin position="1"/>
        <end position="22"/>
    </location>
</feature>
<dbReference type="EMBL" id="SNZH01000005">
    <property type="protein sequence ID" value="TDR44894.1"/>
    <property type="molecule type" value="Genomic_DNA"/>
</dbReference>
<accession>A0A4R6Z0E5</accession>
<evidence type="ECO:0008006" key="4">
    <source>
        <dbReference type="Google" id="ProtNLM"/>
    </source>
</evidence>
<name>A0A4R6Z0E5_9GAMM</name>
<keyword evidence="1" id="KW-0732">Signal</keyword>
<sequence length="225" mass="24861">MNKYLLLAIFSLAAFSPPISGASGVEALFENNACNDARVVYAADPQATYEKAGLLLNEGKKELGDLYMACAIYRGGGAYLYNAGLSYQLRGDPRALDYFLAASALGIDNAEREAGKILLKEAKTERERMIALAFLSSSLKGCRGAAKLDYRDEALRTKSPIALMEAYAWTKVSLSRNQGPDVHPTFPRWLNEYSQLMTDGMLELAEKRASIVIDRQLDCSDRRNR</sequence>
<gene>
    <name evidence="2" type="ORF">DFR29_10577</name>
</gene>
<evidence type="ECO:0000313" key="2">
    <source>
        <dbReference type="EMBL" id="TDR44894.1"/>
    </source>
</evidence>
<evidence type="ECO:0000256" key="1">
    <source>
        <dbReference type="SAM" id="SignalP"/>
    </source>
</evidence>
<reference evidence="2 3" key="1">
    <citation type="submission" date="2019-03" db="EMBL/GenBank/DDBJ databases">
        <title>Genomic Encyclopedia of Type Strains, Phase IV (KMG-IV): sequencing the most valuable type-strain genomes for metagenomic binning, comparative biology and taxonomic classification.</title>
        <authorList>
            <person name="Goeker M."/>
        </authorList>
    </citation>
    <scope>NUCLEOTIDE SEQUENCE [LARGE SCALE GENOMIC DNA]</scope>
    <source>
        <strain evidence="2 3">DSM 21667</strain>
    </source>
</reference>
<keyword evidence="3" id="KW-1185">Reference proteome</keyword>
<protein>
    <recommendedName>
        <fullName evidence="4">Sel1 repeat-containing protein</fullName>
    </recommendedName>
</protein>
<comment type="caution">
    <text evidence="2">The sequence shown here is derived from an EMBL/GenBank/DDBJ whole genome shotgun (WGS) entry which is preliminary data.</text>
</comment>
<dbReference type="RefSeq" id="WP_133818411.1">
    <property type="nucleotide sequence ID" value="NZ_SNZH01000005.1"/>
</dbReference>
<proteinExistence type="predicted"/>